<dbReference type="SMART" id="SM00175">
    <property type="entry name" value="RAB"/>
    <property type="match status" value="1"/>
</dbReference>
<dbReference type="InterPro" id="IPR001806">
    <property type="entry name" value="Small_GTPase"/>
</dbReference>
<dbReference type="PROSITE" id="PS50097">
    <property type="entry name" value="BTB"/>
    <property type="match status" value="2"/>
</dbReference>
<dbReference type="GO" id="GO:0005525">
    <property type="term" value="F:GTP binding"/>
    <property type="evidence" value="ECO:0007669"/>
    <property type="project" value="UniProtKB-KW"/>
</dbReference>
<dbReference type="AlphaFoldDB" id="A0A443RHT9"/>
<evidence type="ECO:0000313" key="5">
    <source>
        <dbReference type="EMBL" id="RWS14819.1"/>
    </source>
</evidence>
<dbReference type="GO" id="GO:0001667">
    <property type="term" value="P:ameboidal-type cell migration"/>
    <property type="evidence" value="ECO:0007669"/>
    <property type="project" value="UniProtKB-ARBA"/>
</dbReference>
<dbReference type="CDD" id="cd18499">
    <property type="entry name" value="BACK_RHOBTB"/>
    <property type="match status" value="1"/>
</dbReference>
<dbReference type="SUPFAM" id="SSF54695">
    <property type="entry name" value="POZ domain"/>
    <property type="match status" value="2"/>
</dbReference>
<feature type="domain" description="BTB" evidence="4">
    <location>
        <begin position="285"/>
        <end position="358"/>
    </location>
</feature>
<evidence type="ECO:0000259" key="4">
    <source>
        <dbReference type="PROSITE" id="PS50097"/>
    </source>
</evidence>
<dbReference type="Pfam" id="PF00071">
    <property type="entry name" value="Ras"/>
    <property type="match status" value="1"/>
</dbReference>
<dbReference type="GO" id="GO:0007264">
    <property type="term" value="P:small GTPase-mediated signal transduction"/>
    <property type="evidence" value="ECO:0007669"/>
    <property type="project" value="InterPro"/>
</dbReference>
<dbReference type="Gene3D" id="3.30.710.10">
    <property type="entry name" value="Potassium Channel Kv1.1, Chain A"/>
    <property type="match status" value="3"/>
</dbReference>
<dbReference type="SMART" id="SM00173">
    <property type="entry name" value="RAS"/>
    <property type="match status" value="1"/>
</dbReference>
<feature type="domain" description="BTB" evidence="4">
    <location>
        <begin position="556"/>
        <end position="623"/>
    </location>
</feature>
<dbReference type="Proteomes" id="UP000285301">
    <property type="component" value="Unassembled WGS sequence"/>
</dbReference>
<evidence type="ECO:0000256" key="3">
    <source>
        <dbReference type="ARBA" id="ARBA00023134"/>
    </source>
</evidence>
<dbReference type="STRING" id="1965070.A0A443RHT9"/>
<dbReference type="GO" id="GO:0010008">
    <property type="term" value="C:endosome membrane"/>
    <property type="evidence" value="ECO:0007669"/>
    <property type="project" value="UniProtKB-ARBA"/>
</dbReference>
<evidence type="ECO:0000256" key="1">
    <source>
        <dbReference type="ARBA" id="ARBA00022737"/>
    </source>
</evidence>
<evidence type="ECO:0000256" key="2">
    <source>
        <dbReference type="ARBA" id="ARBA00022741"/>
    </source>
</evidence>
<protein>
    <submittedName>
        <fullName evidence="5">Rho-related BTB domain-containing protein 1-like protein</fullName>
    </submittedName>
</protein>
<dbReference type="GO" id="GO:0022412">
    <property type="term" value="P:cellular process involved in reproduction in multicellular organism"/>
    <property type="evidence" value="ECO:0007669"/>
    <property type="project" value="UniProtKB-ARBA"/>
</dbReference>
<keyword evidence="3" id="KW-0342">GTP-binding</keyword>
<organism evidence="5 6">
    <name type="scientific">Dinothrombium tinctorium</name>
    <dbReference type="NCBI Taxonomy" id="1965070"/>
    <lineage>
        <taxon>Eukaryota</taxon>
        <taxon>Metazoa</taxon>
        <taxon>Ecdysozoa</taxon>
        <taxon>Arthropoda</taxon>
        <taxon>Chelicerata</taxon>
        <taxon>Arachnida</taxon>
        <taxon>Acari</taxon>
        <taxon>Acariformes</taxon>
        <taxon>Trombidiformes</taxon>
        <taxon>Prostigmata</taxon>
        <taxon>Anystina</taxon>
        <taxon>Parasitengona</taxon>
        <taxon>Trombidioidea</taxon>
        <taxon>Trombidiidae</taxon>
        <taxon>Dinothrombium</taxon>
    </lineage>
</organism>
<dbReference type="CDD" id="cd18186">
    <property type="entry name" value="BTB_POZ_ZBTB_KLHL-like"/>
    <property type="match status" value="1"/>
</dbReference>
<dbReference type="FunFam" id="3.40.50.300:FF:000177">
    <property type="entry name" value="Rho-related BTB domain-containing protein 2"/>
    <property type="match status" value="1"/>
</dbReference>
<dbReference type="EMBL" id="NCKU01000614">
    <property type="protein sequence ID" value="RWS14819.1"/>
    <property type="molecule type" value="Genomic_DNA"/>
</dbReference>
<accession>A0A443RHT9</accession>
<dbReference type="GO" id="GO:0003924">
    <property type="term" value="F:GTPase activity"/>
    <property type="evidence" value="ECO:0007669"/>
    <property type="project" value="InterPro"/>
</dbReference>
<dbReference type="Gene3D" id="3.40.50.300">
    <property type="entry name" value="P-loop containing nucleotide triphosphate hydrolases"/>
    <property type="match status" value="1"/>
</dbReference>
<evidence type="ECO:0000313" key="6">
    <source>
        <dbReference type="Proteomes" id="UP000285301"/>
    </source>
</evidence>
<proteinExistence type="predicted"/>
<dbReference type="PRINTS" id="PR00449">
    <property type="entry name" value="RASTRNSFRMNG"/>
</dbReference>
<dbReference type="FunFam" id="3.30.710.10:FF:000014">
    <property type="entry name" value="Rho-related BTB domain-containing protein 2 isoform 1"/>
    <property type="match status" value="1"/>
</dbReference>
<dbReference type="OrthoDB" id="6020506at2759"/>
<keyword evidence="6" id="KW-1185">Reference proteome</keyword>
<keyword evidence="1" id="KW-0677">Repeat</keyword>
<keyword evidence="2" id="KW-0547">Nucleotide-binding</keyword>
<dbReference type="SMART" id="SM00174">
    <property type="entry name" value="RHO"/>
    <property type="match status" value="1"/>
</dbReference>
<dbReference type="PROSITE" id="PS51419">
    <property type="entry name" value="RAB"/>
    <property type="match status" value="1"/>
</dbReference>
<dbReference type="CDD" id="cd01873">
    <property type="entry name" value="RhoBTB"/>
    <property type="match status" value="1"/>
</dbReference>
<comment type="caution">
    <text evidence="5">The sequence shown here is derived from an EMBL/GenBank/DDBJ whole genome shotgun (WGS) entry which is preliminary data.</text>
</comment>
<dbReference type="InterPro" id="IPR027417">
    <property type="entry name" value="P-loop_NTPase"/>
</dbReference>
<dbReference type="InterPro" id="IPR000210">
    <property type="entry name" value="BTB/POZ_dom"/>
</dbReference>
<dbReference type="SMART" id="SM00225">
    <property type="entry name" value="BTB"/>
    <property type="match status" value="2"/>
</dbReference>
<dbReference type="PANTHER" id="PTHR24072">
    <property type="entry name" value="RHO FAMILY GTPASE"/>
    <property type="match status" value="1"/>
</dbReference>
<sequence length="772" mass="88718">MAITCEGIESKWFKAIHLIGNQAFNKLEHELVKCVVVGDTAVGKTRLICARACNSKLDISQVLTTHVPTVWAIDQYRMRKDVLERSCEVVDKVSVSLRLWDTFGDHEKDRRFAYGRSDVVLLCFSIANPISLRNCKAVWYPEIRKFCPTTPIVLVACKNDLRYMYRDEKFLKMWRERSPFFRPLRESDILTPEQGRSVASEINAPYYESSAFTHFGVNEVFENVIRIALIARRQQRFWMTNLKPVQSAMLQKPFCPPRPNPPKVIVPPSSFEDHMLTLLNSEAFTDTIMILGNSEFALHKIILSAASSLMYTLFMQEIANNNEATISSSSVMLARSASDSSISSSVDNSSSGNFNADTELLISKDAEYRQCQPSLFQCAYFKTALWSLSSTGGSRNNNNNLIGSVAKRFASCANFKDNQLRRESIEKTTIQRPIQHPLFQMVSSESCANGEQYRKKSSTSAQQTVLSLSQLITKDALKQCLHFMYTGCIEQMDVPLCELLDAAELFQLDELVAVLKHIEINQLTLQEYFEEKNYENKYIKGLQSRLKNLLLQNLFADVCFQFDDGVCFAHKPMLMARCDMMEAMFKGYFRESSAKVVQFPGVSSETFRQFLHYIYSDELDNNVNANTCLNLLELANRLCLPHLVSLIENKVIKELDELSADGIDITEHALKLLEPCQMHNADQLAEWCLYQITIHYKEISHKNMKLLRSLHPENQAYLNRNRWPPVWYLKELDYYERCVREKLLQKKGVKRHRNTGCLCFSGKSKRKDRIDF</sequence>
<dbReference type="GO" id="GO:0003006">
    <property type="term" value="P:developmental process involved in reproduction"/>
    <property type="evidence" value="ECO:0007669"/>
    <property type="project" value="UniProtKB-ARBA"/>
</dbReference>
<dbReference type="GO" id="GO:0035099">
    <property type="term" value="P:hemocyte migration"/>
    <property type="evidence" value="ECO:0007669"/>
    <property type="project" value="UniProtKB-ARBA"/>
</dbReference>
<name>A0A443RHT9_9ACAR</name>
<dbReference type="PROSITE" id="PS51421">
    <property type="entry name" value="RAS"/>
    <property type="match status" value="1"/>
</dbReference>
<dbReference type="Pfam" id="PF00651">
    <property type="entry name" value="BTB"/>
    <property type="match status" value="2"/>
</dbReference>
<dbReference type="InterPro" id="IPR011333">
    <property type="entry name" value="SKP1/BTB/POZ_sf"/>
</dbReference>
<dbReference type="SUPFAM" id="SSF52540">
    <property type="entry name" value="P-loop containing nucleoside triphosphate hydrolases"/>
    <property type="match status" value="1"/>
</dbReference>
<reference evidence="5 6" key="1">
    <citation type="journal article" date="2018" name="Gigascience">
        <title>Genomes of trombidid mites reveal novel predicted allergens and laterally-transferred genes associated with secondary metabolism.</title>
        <authorList>
            <person name="Dong X."/>
            <person name="Chaisiri K."/>
            <person name="Xia D."/>
            <person name="Armstrong S.D."/>
            <person name="Fang Y."/>
            <person name="Donnelly M.J."/>
            <person name="Kadowaki T."/>
            <person name="McGarry J.W."/>
            <person name="Darby A.C."/>
            <person name="Makepeace B.L."/>
        </authorList>
    </citation>
    <scope>NUCLEOTIDE SEQUENCE [LARGE SCALE GENOMIC DNA]</scope>
    <source>
        <strain evidence="5">UoL-WK</strain>
    </source>
</reference>
<dbReference type="GO" id="GO:0035006">
    <property type="term" value="P:melanization defense response"/>
    <property type="evidence" value="ECO:0007669"/>
    <property type="project" value="UniProtKB-ARBA"/>
</dbReference>
<dbReference type="PROSITE" id="PS51420">
    <property type="entry name" value="RHO"/>
    <property type="match status" value="1"/>
</dbReference>
<gene>
    <name evidence="5" type="ORF">B4U79_00909</name>
</gene>
<dbReference type="InterPro" id="IPR003578">
    <property type="entry name" value="Small_GTPase_Rho"/>
</dbReference>